<organism evidence="3 4">
    <name type="scientific">Rubrobacter xylanophilus (strain DSM 9941 / JCM 11954 / NBRC 16129 / PRD-1)</name>
    <dbReference type="NCBI Taxonomy" id="266117"/>
    <lineage>
        <taxon>Bacteria</taxon>
        <taxon>Bacillati</taxon>
        <taxon>Actinomycetota</taxon>
        <taxon>Rubrobacteria</taxon>
        <taxon>Rubrobacterales</taxon>
        <taxon>Rubrobacteraceae</taxon>
        <taxon>Rubrobacter</taxon>
    </lineage>
</organism>
<dbReference type="PANTHER" id="PTHR46268:SF15">
    <property type="entry name" value="UNIVERSAL STRESS PROTEIN HP_0031"/>
    <property type="match status" value="1"/>
</dbReference>
<evidence type="ECO:0000259" key="2">
    <source>
        <dbReference type="Pfam" id="PF00582"/>
    </source>
</evidence>
<keyword evidence="4" id="KW-1185">Reference proteome</keyword>
<dbReference type="PANTHER" id="PTHR46268">
    <property type="entry name" value="STRESS RESPONSE PROTEIN NHAX"/>
    <property type="match status" value="1"/>
</dbReference>
<dbReference type="RefSeq" id="WP_011565640.1">
    <property type="nucleotide sequence ID" value="NC_008148.1"/>
</dbReference>
<sequence>MIEYPKRILLATDGTEDSARAARLAAALAAKCGAELHVAHVWRPGASETVTAAATRPPLPGEPPGYAERQARKVLGAEVRRVEEEGARVAQAHLRPGQPAQTLVALAAQIGADLLVVGSGRPRAVRRAAAPRRPLLGKVADEVVRSAGCPVLVAHREALEGAGGGREA</sequence>
<feature type="domain" description="UspA" evidence="2">
    <location>
        <begin position="6"/>
        <end position="154"/>
    </location>
</feature>
<evidence type="ECO:0000256" key="1">
    <source>
        <dbReference type="ARBA" id="ARBA00008791"/>
    </source>
</evidence>
<dbReference type="eggNOG" id="COG0589">
    <property type="taxonomic scope" value="Bacteria"/>
</dbReference>
<evidence type="ECO:0000313" key="4">
    <source>
        <dbReference type="Proteomes" id="UP000006637"/>
    </source>
</evidence>
<dbReference type="Pfam" id="PF00582">
    <property type="entry name" value="Usp"/>
    <property type="match status" value="1"/>
</dbReference>
<dbReference type="Gene3D" id="3.40.50.620">
    <property type="entry name" value="HUPs"/>
    <property type="match status" value="1"/>
</dbReference>
<dbReference type="OrthoDB" id="6174426at2"/>
<dbReference type="CDD" id="cd00293">
    <property type="entry name" value="USP-like"/>
    <property type="match status" value="1"/>
</dbReference>
<dbReference type="PRINTS" id="PR01438">
    <property type="entry name" value="UNVRSLSTRESS"/>
</dbReference>
<dbReference type="InterPro" id="IPR006016">
    <property type="entry name" value="UspA"/>
</dbReference>
<dbReference type="KEGG" id="rxy:Rxyl_2716"/>
<dbReference type="STRING" id="266117.Rxyl_2716"/>
<proteinExistence type="inferred from homology"/>
<dbReference type="InterPro" id="IPR014729">
    <property type="entry name" value="Rossmann-like_a/b/a_fold"/>
</dbReference>
<reference evidence="3 4" key="1">
    <citation type="submission" date="2006-06" db="EMBL/GenBank/DDBJ databases">
        <title>Complete sequence of Rubrobacter xylanophilus DSM 9941.</title>
        <authorList>
            <consortium name="US DOE Joint Genome Institute"/>
            <person name="Copeland A."/>
            <person name="Lucas S."/>
            <person name="Lapidus A."/>
            <person name="Barry K."/>
            <person name="Detter J.C."/>
            <person name="Glavina del Rio T."/>
            <person name="Hammon N."/>
            <person name="Israni S."/>
            <person name="Dalin E."/>
            <person name="Tice H."/>
            <person name="Pitluck S."/>
            <person name="Munk A.C."/>
            <person name="Brettin T."/>
            <person name="Bruce D."/>
            <person name="Han C."/>
            <person name="Tapia R."/>
            <person name="Gilna P."/>
            <person name="Schmutz J."/>
            <person name="Larimer F."/>
            <person name="Land M."/>
            <person name="Hauser L."/>
            <person name="Kyrpides N."/>
            <person name="Lykidis A."/>
            <person name="da Costa M.S."/>
            <person name="Rainey F.A."/>
            <person name="Empadinhas N."/>
            <person name="Jolivet E."/>
            <person name="Battista J.R."/>
            <person name="Richardson P."/>
        </authorList>
    </citation>
    <scope>NUCLEOTIDE SEQUENCE [LARGE SCALE GENOMIC DNA]</scope>
    <source>
        <strain evidence="4">DSM 9941 / NBRC 16129 / PRD-1</strain>
    </source>
</reference>
<gene>
    <name evidence="3" type="ordered locus">Rxyl_2716</name>
</gene>
<dbReference type="EMBL" id="CP000386">
    <property type="protein sequence ID" value="ABG05631.1"/>
    <property type="molecule type" value="Genomic_DNA"/>
</dbReference>
<dbReference type="HOGENOM" id="CLU_049301_11_1_11"/>
<dbReference type="SUPFAM" id="SSF52402">
    <property type="entry name" value="Adenine nucleotide alpha hydrolases-like"/>
    <property type="match status" value="1"/>
</dbReference>
<dbReference type="AlphaFoldDB" id="Q1ASJ7"/>
<evidence type="ECO:0000313" key="3">
    <source>
        <dbReference type="EMBL" id="ABG05631.1"/>
    </source>
</evidence>
<dbReference type="Proteomes" id="UP000006637">
    <property type="component" value="Chromosome"/>
</dbReference>
<name>Q1ASJ7_RUBXD</name>
<dbReference type="InterPro" id="IPR006015">
    <property type="entry name" value="Universal_stress_UspA"/>
</dbReference>
<dbReference type="PhylomeDB" id="Q1ASJ7"/>
<comment type="similarity">
    <text evidence="1">Belongs to the universal stress protein A family.</text>
</comment>
<accession>Q1ASJ7</accession>
<protein>
    <submittedName>
        <fullName evidence="3">UspA</fullName>
    </submittedName>
</protein>